<dbReference type="EMBL" id="VFLP01000036">
    <property type="protein sequence ID" value="TRX92463.1"/>
    <property type="molecule type" value="Genomic_DNA"/>
</dbReference>
<name>A0A553HWY3_9PEZI</name>
<evidence type="ECO:0000313" key="1">
    <source>
        <dbReference type="EMBL" id="TRX92463.1"/>
    </source>
</evidence>
<gene>
    <name evidence="1" type="ORF">FHL15_006630</name>
</gene>
<keyword evidence="2" id="KW-1185">Reference proteome</keyword>
<proteinExistence type="predicted"/>
<accession>A0A553HWY3</accession>
<reference evidence="2" key="1">
    <citation type="submission" date="2019-06" db="EMBL/GenBank/DDBJ databases">
        <title>Draft genome sequence of the griseofulvin-producing fungus Xylaria cubensis strain G536.</title>
        <authorList>
            <person name="Mead M.E."/>
            <person name="Raja H.A."/>
            <person name="Steenwyk J.L."/>
            <person name="Knowles S.L."/>
            <person name="Oberlies N.H."/>
            <person name="Rokas A."/>
        </authorList>
    </citation>
    <scope>NUCLEOTIDE SEQUENCE [LARGE SCALE GENOMIC DNA]</scope>
    <source>
        <strain evidence="2">G536</strain>
    </source>
</reference>
<comment type="caution">
    <text evidence="1">The sequence shown here is derived from an EMBL/GenBank/DDBJ whole genome shotgun (WGS) entry which is preliminary data.</text>
</comment>
<protein>
    <submittedName>
        <fullName evidence="1">Uncharacterized protein</fullName>
    </submittedName>
</protein>
<dbReference type="Proteomes" id="UP000319160">
    <property type="component" value="Unassembled WGS sequence"/>
</dbReference>
<organism evidence="1 2">
    <name type="scientific">Xylaria flabelliformis</name>
    <dbReference type="NCBI Taxonomy" id="2512241"/>
    <lineage>
        <taxon>Eukaryota</taxon>
        <taxon>Fungi</taxon>
        <taxon>Dikarya</taxon>
        <taxon>Ascomycota</taxon>
        <taxon>Pezizomycotina</taxon>
        <taxon>Sordariomycetes</taxon>
        <taxon>Xylariomycetidae</taxon>
        <taxon>Xylariales</taxon>
        <taxon>Xylariaceae</taxon>
        <taxon>Xylaria</taxon>
    </lineage>
</organism>
<sequence>MRQLPELGARNNTAPLKQLDECKIQMCHSVLHLVSKNLRLSAAQHSSTVKKPRGILCATATGIALLPAEWYTGKRRGHWFSPTYNASHISNHRGDKSGNAPFAARCVQRNVLRLSFDIGYPDRPSPTSEWEDDSSCRL</sequence>
<dbReference type="AlphaFoldDB" id="A0A553HWY3"/>
<evidence type="ECO:0000313" key="2">
    <source>
        <dbReference type="Proteomes" id="UP000319160"/>
    </source>
</evidence>